<dbReference type="KEGG" id="dar:Daro_4183"/>
<proteinExistence type="predicted"/>
<dbReference type="GO" id="GO:0008684">
    <property type="term" value="F:2-oxopent-4-enoate hydratase activity"/>
    <property type="evidence" value="ECO:0007669"/>
    <property type="project" value="TreeGrafter"/>
</dbReference>
<accession>Q477S2</accession>
<dbReference type="InterPro" id="IPR036663">
    <property type="entry name" value="Fumarylacetoacetase_C_sf"/>
</dbReference>
<sequence>MRHALCFSLISVVIGSAHAACPSPETMSGIARQWQEMTPASGLDKDKDMSMADAACGRQLLIGEFARNQGRVVGYKAGLTNTAVQKRFGTDAPVRGTLFEKMLVSDGVELPAKFGTRPVFEADLVVEVKDEGINQAQTPAEVLQHISRIIPFIELPDLLLDPKETINGATLTAINAGTRLGVLGQPVTPTAAHLEALASMSVVVRDAADGNKELARGPGTAILDHPLNAVIWLARDIARDGGKLKAGDLLSLGSFTPLMPPRPGMHIQVSYEGLPGMPSVGVKFK</sequence>
<dbReference type="PANTHER" id="PTHR30143:SF0">
    <property type="entry name" value="2-KETO-4-PENTENOATE HYDRATASE"/>
    <property type="match status" value="1"/>
</dbReference>
<dbReference type="OrthoDB" id="9792137at2"/>
<evidence type="ECO:0000256" key="1">
    <source>
        <dbReference type="SAM" id="SignalP"/>
    </source>
</evidence>
<dbReference type="STRING" id="159087.Daro_4183"/>
<organism evidence="2">
    <name type="scientific">Dechloromonas aromatica (strain RCB)</name>
    <dbReference type="NCBI Taxonomy" id="159087"/>
    <lineage>
        <taxon>Bacteria</taxon>
        <taxon>Pseudomonadati</taxon>
        <taxon>Pseudomonadota</taxon>
        <taxon>Betaproteobacteria</taxon>
        <taxon>Rhodocyclales</taxon>
        <taxon>Azonexaceae</taxon>
        <taxon>Dechloromonas</taxon>
    </lineage>
</organism>
<dbReference type="GO" id="GO:0005737">
    <property type="term" value="C:cytoplasm"/>
    <property type="evidence" value="ECO:0007669"/>
    <property type="project" value="TreeGrafter"/>
</dbReference>
<dbReference type="InterPro" id="IPR050772">
    <property type="entry name" value="Hydratase-Decarb/MhpD_sf"/>
</dbReference>
<protein>
    <submittedName>
        <fullName evidence="2">Hydratase/decarboxylase</fullName>
    </submittedName>
</protein>
<reference evidence="2" key="1">
    <citation type="submission" date="2005-08" db="EMBL/GenBank/DDBJ databases">
        <title>Complete sequence of Dechloromonas aromatica RCB.</title>
        <authorList>
            <person name="Salinero K.K."/>
            <person name="Copeland A."/>
            <person name="Lucas S."/>
            <person name="Lapidus A."/>
            <person name="Barry K."/>
            <person name="Detter J.C."/>
            <person name="Glavina T."/>
            <person name="Hammon N."/>
            <person name="Israni S."/>
            <person name="Pitluck S."/>
            <person name="Di Bartolo G."/>
            <person name="Trong S."/>
            <person name="Schmutz J."/>
            <person name="Larimer F."/>
            <person name="Land M."/>
            <person name="Ivanova N."/>
            <person name="Richardson P."/>
        </authorList>
    </citation>
    <scope>NUCLEOTIDE SEQUENCE</scope>
    <source>
        <strain evidence="2">RCB</strain>
    </source>
</reference>
<dbReference type="EMBL" id="CP000089">
    <property type="protein sequence ID" value="AAZ48909.1"/>
    <property type="molecule type" value="Genomic_DNA"/>
</dbReference>
<dbReference type="HOGENOM" id="CLU_060136_2_0_4"/>
<dbReference type="AlphaFoldDB" id="Q477S2"/>
<gene>
    <name evidence="2" type="ordered locus">Daro_4183</name>
</gene>
<feature type="chain" id="PRO_5004232920" evidence="1">
    <location>
        <begin position="20"/>
        <end position="285"/>
    </location>
</feature>
<dbReference type="PANTHER" id="PTHR30143">
    <property type="entry name" value="ACID HYDRATASE"/>
    <property type="match status" value="1"/>
</dbReference>
<dbReference type="SUPFAM" id="SSF56529">
    <property type="entry name" value="FAH"/>
    <property type="match status" value="1"/>
</dbReference>
<evidence type="ECO:0000313" key="2">
    <source>
        <dbReference type="EMBL" id="AAZ48909.1"/>
    </source>
</evidence>
<dbReference type="eggNOG" id="COG3971">
    <property type="taxonomic scope" value="Bacteria"/>
</dbReference>
<feature type="signal peptide" evidence="1">
    <location>
        <begin position="1"/>
        <end position="19"/>
    </location>
</feature>
<name>Q477S2_DECAR</name>
<keyword evidence="1" id="KW-0732">Signal</keyword>
<dbReference type="Gene3D" id="3.90.850.10">
    <property type="entry name" value="Fumarylacetoacetase-like, C-terminal domain"/>
    <property type="match status" value="1"/>
</dbReference>